<comment type="caution">
    <text evidence="4">The sequence shown here is derived from an EMBL/GenBank/DDBJ whole genome shotgun (WGS) entry which is preliminary data.</text>
</comment>
<dbReference type="InterPro" id="IPR050177">
    <property type="entry name" value="Lipid_A_modif_metabolic_enz"/>
</dbReference>
<name>A0A2N3NHZ2_9PEZI</name>
<sequence>MQQKPLLDSVLVTGGCGFLGYAVVKALLADPECGRIYVVDRAAGTRNRHEGVHYTQGSIADQALMERVFSEAKPVAVLNLASPNFSFPTGRRDFFETNVRGTEVLLRVAEACPSVRAFVHCSSVDIYKGPPHVMVDEAHPTCVDYHEAYARTKALADAIVLAADGPDLSTACMRLSHMYGARCSQQLQILMDMCAGSRPLFQLGPGKNKVSVISVDNAAAAHMLAAKALVDPARARGKVAGEAFNITDGEPKLFWPHAALFWSAARGRSVDDELIRVPAWLARLLIGLVQWLFYIFTLGTVEPPPSASSTALTFALEDHTYSYTKAKERLGFEPVSNHDEVIRASVVEELKRRAEEKAKK</sequence>
<evidence type="ECO:0000256" key="2">
    <source>
        <dbReference type="ARBA" id="ARBA00023002"/>
    </source>
</evidence>
<protein>
    <recommendedName>
        <fullName evidence="3">3-beta hydroxysteroid dehydrogenase/isomerase domain-containing protein</fullName>
    </recommendedName>
</protein>
<organism evidence="4 5">
    <name type="scientific">Lomentospora prolificans</name>
    <dbReference type="NCBI Taxonomy" id="41688"/>
    <lineage>
        <taxon>Eukaryota</taxon>
        <taxon>Fungi</taxon>
        <taxon>Dikarya</taxon>
        <taxon>Ascomycota</taxon>
        <taxon>Pezizomycotina</taxon>
        <taxon>Sordariomycetes</taxon>
        <taxon>Hypocreomycetidae</taxon>
        <taxon>Microascales</taxon>
        <taxon>Microascaceae</taxon>
        <taxon>Lomentospora</taxon>
    </lineage>
</organism>
<dbReference type="AlphaFoldDB" id="A0A2N3NHZ2"/>
<keyword evidence="5" id="KW-1185">Reference proteome</keyword>
<comment type="similarity">
    <text evidence="1">Belongs to the 3-beta-HSD family.</text>
</comment>
<evidence type="ECO:0000259" key="3">
    <source>
        <dbReference type="Pfam" id="PF01073"/>
    </source>
</evidence>
<evidence type="ECO:0000313" key="5">
    <source>
        <dbReference type="Proteomes" id="UP000233524"/>
    </source>
</evidence>
<dbReference type="GO" id="GO:0006694">
    <property type="term" value="P:steroid biosynthetic process"/>
    <property type="evidence" value="ECO:0007669"/>
    <property type="project" value="InterPro"/>
</dbReference>
<evidence type="ECO:0000256" key="1">
    <source>
        <dbReference type="ARBA" id="ARBA00009219"/>
    </source>
</evidence>
<dbReference type="InterPro" id="IPR036291">
    <property type="entry name" value="NAD(P)-bd_dom_sf"/>
</dbReference>
<feature type="domain" description="3-beta hydroxysteroid dehydrogenase/isomerase" evidence="3">
    <location>
        <begin position="11"/>
        <end position="262"/>
    </location>
</feature>
<dbReference type="Proteomes" id="UP000233524">
    <property type="component" value="Unassembled WGS sequence"/>
</dbReference>
<proteinExistence type="inferred from homology"/>
<dbReference type="InParanoid" id="A0A2N3NHZ2"/>
<dbReference type="PANTHER" id="PTHR43245">
    <property type="entry name" value="BIFUNCTIONAL POLYMYXIN RESISTANCE PROTEIN ARNA"/>
    <property type="match status" value="1"/>
</dbReference>
<dbReference type="SUPFAM" id="SSF51735">
    <property type="entry name" value="NAD(P)-binding Rossmann-fold domains"/>
    <property type="match status" value="1"/>
</dbReference>
<dbReference type="Gene3D" id="3.40.50.720">
    <property type="entry name" value="NAD(P)-binding Rossmann-like Domain"/>
    <property type="match status" value="1"/>
</dbReference>
<dbReference type="OrthoDB" id="10058185at2759"/>
<accession>A0A2N3NHZ2</accession>
<reference evidence="4 5" key="1">
    <citation type="journal article" date="2017" name="G3 (Bethesda)">
        <title>First Draft Genome Sequence of the Pathogenic Fungus Lomentospora prolificans (Formerly Scedosporium prolificans).</title>
        <authorList>
            <person name="Luo R."/>
            <person name="Zimin A."/>
            <person name="Workman R."/>
            <person name="Fan Y."/>
            <person name="Pertea G."/>
            <person name="Grossman N."/>
            <person name="Wear M.P."/>
            <person name="Jia B."/>
            <person name="Miller H."/>
            <person name="Casadevall A."/>
            <person name="Timp W."/>
            <person name="Zhang S.X."/>
            <person name="Salzberg S.L."/>
        </authorList>
    </citation>
    <scope>NUCLEOTIDE SEQUENCE [LARGE SCALE GENOMIC DNA]</scope>
    <source>
        <strain evidence="4 5">JHH-5317</strain>
    </source>
</reference>
<gene>
    <name evidence="4" type="ORF">jhhlp_001268</name>
</gene>
<dbReference type="GO" id="GO:0016616">
    <property type="term" value="F:oxidoreductase activity, acting on the CH-OH group of donors, NAD or NADP as acceptor"/>
    <property type="evidence" value="ECO:0007669"/>
    <property type="project" value="InterPro"/>
</dbReference>
<dbReference type="EMBL" id="NLAX01000004">
    <property type="protein sequence ID" value="PKS11972.1"/>
    <property type="molecule type" value="Genomic_DNA"/>
</dbReference>
<dbReference type="VEuPathDB" id="FungiDB:jhhlp_001268"/>
<evidence type="ECO:0000313" key="4">
    <source>
        <dbReference type="EMBL" id="PKS11972.1"/>
    </source>
</evidence>
<keyword evidence="2" id="KW-0560">Oxidoreductase</keyword>
<dbReference type="InterPro" id="IPR002225">
    <property type="entry name" value="3Beta_OHSteriod_DH/Estase"/>
</dbReference>
<dbReference type="PANTHER" id="PTHR43245:SF51">
    <property type="entry name" value="SHORT CHAIN DEHYDROGENASE_REDUCTASE FAMILY 42E, MEMBER 2"/>
    <property type="match status" value="1"/>
</dbReference>
<dbReference type="STRING" id="41688.A0A2N3NHZ2"/>
<dbReference type="Pfam" id="PF01073">
    <property type="entry name" value="3Beta_HSD"/>
    <property type="match status" value="1"/>
</dbReference>